<dbReference type="Gene3D" id="3.30.420.10">
    <property type="entry name" value="Ribonuclease H-like superfamily/Ribonuclease H"/>
    <property type="match status" value="1"/>
</dbReference>
<dbReference type="InterPro" id="IPR036397">
    <property type="entry name" value="RNaseH_sf"/>
</dbReference>
<dbReference type="InterPro" id="IPR012337">
    <property type="entry name" value="RNaseH-like_sf"/>
</dbReference>
<dbReference type="InterPro" id="IPR052160">
    <property type="entry name" value="Gypsy_RT_Integrase-like"/>
</dbReference>
<proteinExistence type="predicted"/>
<protein>
    <submittedName>
        <fullName evidence="4">Integrase catalytic domain-containing protein</fullName>
    </submittedName>
</protein>
<dbReference type="Pfam" id="PF00665">
    <property type="entry name" value="rve"/>
    <property type="match status" value="1"/>
</dbReference>
<dbReference type="STRING" id="70667.A0A183SFT2"/>
<dbReference type="PANTHER" id="PTHR47266">
    <property type="entry name" value="ENDONUCLEASE-RELATED"/>
    <property type="match status" value="1"/>
</dbReference>
<evidence type="ECO:0000313" key="2">
    <source>
        <dbReference type="EMBL" id="VDL89465.1"/>
    </source>
</evidence>
<dbReference type="InterPro" id="IPR001584">
    <property type="entry name" value="Integrase_cat-core"/>
</dbReference>
<reference evidence="2 3" key="2">
    <citation type="submission" date="2018-11" db="EMBL/GenBank/DDBJ databases">
        <authorList>
            <consortium name="Pathogen Informatics"/>
        </authorList>
    </citation>
    <scope>NUCLEOTIDE SEQUENCE [LARGE SCALE GENOMIC DNA]</scope>
    <source>
        <strain evidence="2 3">NST_G2</strain>
    </source>
</reference>
<dbReference type="OrthoDB" id="10062030at2759"/>
<dbReference type="Proteomes" id="UP000275846">
    <property type="component" value="Unassembled WGS sequence"/>
</dbReference>
<keyword evidence="3" id="KW-1185">Reference proteome</keyword>
<feature type="domain" description="Integrase catalytic" evidence="1">
    <location>
        <begin position="1"/>
        <end position="90"/>
    </location>
</feature>
<organism evidence="4">
    <name type="scientific">Schistocephalus solidus</name>
    <name type="common">Tapeworm</name>
    <dbReference type="NCBI Taxonomy" id="70667"/>
    <lineage>
        <taxon>Eukaryota</taxon>
        <taxon>Metazoa</taxon>
        <taxon>Spiralia</taxon>
        <taxon>Lophotrochozoa</taxon>
        <taxon>Platyhelminthes</taxon>
        <taxon>Cestoda</taxon>
        <taxon>Eucestoda</taxon>
        <taxon>Diphyllobothriidea</taxon>
        <taxon>Diphyllobothriidae</taxon>
        <taxon>Schistocephalus</taxon>
    </lineage>
</organism>
<evidence type="ECO:0000313" key="3">
    <source>
        <dbReference type="Proteomes" id="UP000275846"/>
    </source>
</evidence>
<name>A0A183SFT2_SCHSO</name>
<sequence length="151" mass="16920">MTTGFRGERVGIDIIGPLPISDDGHEYILVMIDYFTKWTEAIPVLRQDAASVANAVNRTWISRCGSPLSFHSDCGSNFEPQLVWEVCEMLEHFNQHTAGTAFQIGDLAMHYYPIPTRATSVKLHRHWRGPFAVLNVLAATSFLLRDAICAE</sequence>
<dbReference type="SUPFAM" id="SSF53098">
    <property type="entry name" value="Ribonuclease H-like"/>
    <property type="match status" value="1"/>
</dbReference>
<dbReference type="EMBL" id="UYSU01032421">
    <property type="protein sequence ID" value="VDL89465.1"/>
    <property type="molecule type" value="Genomic_DNA"/>
</dbReference>
<dbReference type="GO" id="GO:0015074">
    <property type="term" value="P:DNA integration"/>
    <property type="evidence" value="ECO:0007669"/>
    <property type="project" value="InterPro"/>
</dbReference>
<evidence type="ECO:0000259" key="1">
    <source>
        <dbReference type="PROSITE" id="PS50994"/>
    </source>
</evidence>
<dbReference type="WBParaSite" id="SSLN_0000318001-mRNA-1">
    <property type="protein sequence ID" value="SSLN_0000318001-mRNA-1"/>
    <property type="gene ID" value="SSLN_0000318001"/>
</dbReference>
<accession>A0A183SFT2</accession>
<evidence type="ECO:0000313" key="4">
    <source>
        <dbReference type="WBParaSite" id="SSLN_0000318001-mRNA-1"/>
    </source>
</evidence>
<dbReference type="GO" id="GO:0003676">
    <property type="term" value="F:nucleic acid binding"/>
    <property type="evidence" value="ECO:0007669"/>
    <property type="project" value="InterPro"/>
</dbReference>
<dbReference type="PROSITE" id="PS50994">
    <property type="entry name" value="INTEGRASE"/>
    <property type="match status" value="1"/>
</dbReference>
<reference evidence="4" key="1">
    <citation type="submission" date="2016-06" db="UniProtKB">
        <authorList>
            <consortium name="WormBaseParasite"/>
        </authorList>
    </citation>
    <scope>IDENTIFICATION</scope>
</reference>
<dbReference type="AlphaFoldDB" id="A0A183SFT2"/>
<gene>
    <name evidence="2" type="ORF">SSLN_LOCUS3080</name>
</gene>